<feature type="chain" id="PRO_5015320600" description="Lipoprotein" evidence="1">
    <location>
        <begin position="26"/>
        <end position="295"/>
    </location>
</feature>
<organism evidence="2 3">
    <name type="scientific">Orrella marina</name>
    <dbReference type="NCBI Taxonomy" id="2163011"/>
    <lineage>
        <taxon>Bacteria</taxon>
        <taxon>Pseudomonadati</taxon>
        <taxon>Pseudomonadota</taxon>
        <taxon>Betaproteobacteria</taxon>
        <taxon>Burkholderiales</taxon>
        <taxon>Alcaligenaceae</taxon>
        <taxon>Orrella</taxon>
    </lineage>
</organism>
<gene>
    <name evidence="2" type="ORF">DBV39_13230</name>
</gene>
<dbReference type="EMBL" id="CP028901">
    <property type="protein sequence ID" value="AWB34514.1"/>
    <property type="molecule type" value="Genomic_DNA"/>
</dbReference>
<dbReference type="AlphaFoldDB" id="A0A2R4XL65"/>
<evidence type="ECO:0000313" key="2">
    <source>
        <dbReference type="EMBL" id="AWB34514.1"/>
    </source>
</evidence>
<proteinExistence type="predicted"/>
<dbReference type="Proteomes" id="UP000244571">
    <property type="component" value="Chromosome"/>
</dbReference>
<sequence length="295" mass="33700">MRWISRLIAALLALIVAGCSSVQLAYNNAPFLLQYQLDRYLDLDDEQERVLRAQLVELQQWHKSHALPLYAQTLRGWAQTLSRARTFTAQEILDKQAVLQDEALAFGQKAAQLLGPVIVTLGPTQRDRLARRFETSNREYAQEFLNAPDQGRSERRERFVKNYERWLGPLSEEQLTLLDQWLDTHPNNPALWAAERQARQQALLNLIAEAPQFETPDEASLALNDYLISLTSYQTPTIQARQQERRIALAQLSAELLNIMTDTQRKHLQDELLSYAADFESLAGTTATSRKLSSP</sequence>
<dbReference type="PIRSF" id="PIRSF028200">
    <property type="entry name" value="UCP028200"/>
    <property type="match status" value="1"/>
</dbReference>
<dbReference type="InterPro" id="IPR016875">
    <property type="entry name" value="UCP028200"/>
</dbReference>
<evidence type="ECO:0000313" key="3">
    <source>
        <dbReference type="Proteomes" id="UP000244571"/>
    </source>
</evidence>
<protein>
    <recommendedName>
        <fullName evidence="4">Lipoprotein</fullName>
    </recommendedName>
</protein>
<accession>A0A2R4XL65</accession>
<keyword evidence="1" id="KW-0732">Signal</keyword>
<dbReference type="RefSeq" id="WP_108621930.1">
    <property type="nucleotide sequence ID" value="NZ_CP028901.1"/>
</dbReference>
<dbReference type="PROSITE" id="PS51257">
    <property type="entry name" value="PROKAR_LIPOPROTEIN"/>
    <property type="match status" value="1"/>
</dbReference>
<evidence type="ECO:0008006" key="4">
    <source>
        <dbReference type="Google" id="ProtNLM"/>
    </source>
</evidence>
<feature type="signal peptide" evidence="1">
    <location>
        <begin position="1"/>
        <end position="25"/>
    </location>
</feature>
<dbReference type="OrthoDB" id="5767052at2"/>
<name>A0A2R4XL65_9BURK</name>
<reference evidence="2 3" key="1">
    <citation type="submission" date="2018-04" db="EMBL/GenBank/DDBJ databases">
        <title>Bordetella sp. HZ20 isolated from seawater.</title>
        <authorList>
            <person name="Sun C."/>
        </authorList>
    </citation>
    <scope>NUCLEOTIDE SEQUENCE [LARGE SCALE GENOMIC DNA]</scope>
    <source>
        <strain evidence="2 3">HZ20</strain>
    </source>
</reference>
<dbReference type="Pfam" id="PF19795">
    <property type="entry name" value="DUF6279"/>
    <property type="match status" value="1"/>
</dbReference>
<evidence type="ECO:0000256" key="1">
    <source>
        <dbReference type="SAM" id="SignalP"/>
    </source>
</evidence>
<dbReference type="KEGG" id="boz:DBV39_13230"/>
<keyword evidence="3" id="KW-1185">Reference proteome</keyword>